<proteinExistence type="inferred from homology"/>
<protein>
    <recommendedName>
        <fullName evidence="3 4">50S ribosomal protein L21</fullName>
    </recommendedName>
</protein>
<dbReference type="AlphaFoldDB" id="A0A1F5KP18"/>
<keyword evidence="1 4" id="KW-0689">Ribosomal protein</keyword>
<accession>A0A1F5KP18</accession>
<dbReference type="EMBL" id="MFDM01000023">
    <property type="protein sequence ID" value="OGE42584.1"/>
    <property type="molecule type" value="Genomic_DNA"/>
</dbReference>
<evidence type="ECO:0000313" key="5">
    <source>
        <dbReference type="EMBL" id="OGE42584.1"/>
    </source>
</evidence>
<keyword evidence="4" id="KW-0699">rRNA-binding</keyword>
<keyword evidence="4" id="KW-0694">RNA-binding</keyword>
<dbReference type="STRING" id="1797785.A3B45_00030"/>
<sequence>MNYAICQINGRQLKVIPGQPFDIDEKIIGKQIQVKILLSSDEGKLKVGTPFLKEELTLDVLDTVKGSKIRVAKYHAKANFRKVTGLRLAKSRLVWNVKN</sequence>
<dbReference type="InterPro" id="IPR001787">
    <property type="entry name" value="Ribosomal_bL21"/>
</dbReference>
<dbReference type="GO" id="GO:0005840">
    <property type="term" value="C:ribosome"/>
    <property type="evidence" value="ECO:0007669"/>
    <property type="project" value="UniProtKB-KW"/>
</dbReference>
<dbReference type="SUPFAM" id="SSF141091">
    <property type="entry name" value="L21p-like"/>
    <property type="match status" value="1"/>
</dbReference>
<evidence type="ECO:0000256" key="1">
    <source>
        <dbReference type="ARBA" id="ARBA00022980"/>
    </source>
</evidence>
<evidence type="ECO:0000256" key="4">
    <source>
        <dbReference type="RuleBase" id="RU000562"/>
    </source>
</evidence>
<dbReference type="Pfam" id="PF00829">
    <property type="entry name" value="Ribosomal_L21p"/>
    <property type="match status" value="1"/>
</dbReference>
<name>A0A1F5KP18_9BACT</name>
<evidence type="ECO:0000313" key="6">
    <source>
        <dbReference type="Proteomes" id="UP000178565"/>
    </source>
</evidence>
<dbReference type="Proteomes" id="UP000178565">
    <property type="component" value="Unassembled WGS sequence"/>
</dbReference>
<dbReference type="InterPro" id="IPR028909">
    <property type="entry name" value="bL21-like"/>
</dbReference>
<dbReference type="GO" id="GO:0003735">
    <property type="term" value="F:structural constituent of ribosome"/>
    <property type="evidence" value="ECO:0007669"/>
    <property type="project" value="InterPro"/>
</dbReference>
<dbReference type="GO" id="GO:0005737">
    <property type="term" value="C:cytoplasm"/>
    <property type="evidence" value="ECO:0007669"/>
    <property type="project" value="UniProtKB-ARBA"/>
</dbReference>
<comment type="function">
    <text evidence="4">This protein binds to 23S rRNA in the presence of protein L20.</text>
</comment>
<organism evidence="5 6">
    <name type="scientific">Candidatus Daviesbacteria bacterium RIFCSPLOWO2_01_FULL_39_12</name>
    <dbReference type="NCBI Taxonomy" id="1797785"/>
    <lineage>
        <taxon>Bacteria</taxon>
        <taxon>Candidatus Daviesiibacteriota</taxon>
    </lineage>
</organism>
<dbReference type="GO" id="GO:0019843">
    <property type="term" value="F:rRNA binding"/>
    <property type="evidence" value="ECO:0007669"/>
    <property type="project" value="UniProtKB-KW"/>
</dbReference>
<gene>
    <name evidence="5" type="ORF">A3B45_00030</name>
</gene>
<dbReference type="InterPro" id="IPR036164">
    <property type="entry name" value="bL21-like_sf"/>
</dbReference>
<dbReference type="GO" id="GO:1990904">
    <property type="term" value="C:ribonucleoprotein complex"/>
    <property type="evidence" value="ECO:0007669"/>
    <property type="project" value="UniProtKB-KW"/>
</dbReference>
<dbReference type="GO" id="GO:0006412">
    <property type="term" value="P:translation"/>
    <property type="evidence" value="ECO:0007669"/>
    <property type="project" value="InterPro"/>
</dbReference>
<evidence type="ECO:0000256" key="3">
    <source>
        <dbReference type="ARBA" id="ARBA00035483"/>
    </source>
</evidence>
<comment type="similarity">
    <text evidence="4">Belongs to the bacterial ribosomal protein bL21 family.</text>
</comment>
<comment type="caution">
    <text evidence="5">The sequence shown here is derived from an EMBL/GenBank/DDBJ whole genome shotgun (WGS) entry which is preliminary data.</text>
</comment>
<keyword evidence="2 4" id="KW-0687">Ribonucleoprotein</keyword>
<evidence type="ECO:0000256" key="2">
    <source>
        <dbReference type="ARBA" id="ARBA00023274"/>
    </source>
</evidence>
<reference evidence="5 6" key="1">
    <citation type="journal article" date="2016" name="Nat. Commun.">
        <title>Thousands of microbial genomes shed light on interconnected biogeochemical processes in an aquifer system.</title>
        <authorList>
            <person name="Anantharaman K."/>
            <person name="Brown C.T."/>
            <person name="Hug L.A."/>
            <person name="Sharon I."/>
            <person name="Castelle C.J."/>
            <person name="Probst A.J."/>
            <person name="Thomas B.C."/>
            <person name="Singh A."/>
            <person name="Wilkins M.J."/>
            <person name="Karaoz U."/>
            <person name="Brodie E.L."/>
            <person name="Williams K.H."/>
            <person name="Hubbard S.S."/>
            <person name="Banfield J.F."/>
        </authorList>
    </citation>
    <scope>NUCLEOTIDE SEQUENCE [LARGE SCALE GENOMIC DNA]</scope>
</reference>
<dbReference type="NCBIfam" id="TIGR00061">
    <property type="entry name" value="L21"/>
    <property type="match status" value="1"/>
</dbReference>